<accession>A0ABN2Q1X6</accession>
<keyword evidence="3" id="KW-1185">Reference proteome</keyword>
<dbReference type="Pfam" id="PF00271">
    <property type="entry name" value="Helicase_C"/>
    <property type="match status" value="1"/>
</dbReference>
<feature type="domain" description="Helicase C-terminal" evidence="1">
    <location>
        <begin position="799"/>
        <end position="954"/>
    </location>
</feature>
<gene>
    <name evidence="2" type="ORF">GCM10009775_36770</name>
</gene>
<dbReference type="RefSeq" id="WP_248151795.1">
    <property type="nucleotide sequence ID" value="NZ_BAAAOF010000009.1"/>
</dbReference>
<dbReference type="CDD" id="cd18785">
    <property type="entry name" value="SF2_C"/>
    <property type="match status" value="1"/>
</dbReference>
<name>A0ABN2Q1X6_9MICO</name>
<dbReference type="InterPro" id="IPR001650">
    <property type="entry name" value="Helicase_C-like"/>
</dbReference>
<comment type="caution">
    <text evidence="2">The sequence shown here is derived from an EMBL/GenBank/DDBJ whole genome shotgun (WGS) entry which is preliminary data.</text>
</comment>
<evidence type="ECO:0000313" key="3">
    <source>
        <dbReference type="Proteomes" id="UP001501343"/>
    </source>
</evidence>
<dbReference type="SUPFAM" id="SSF52540">
    <property type="entry name" value="P-loop containing nucleoside triphosphate hydrolases"/>
    <property type="match status" value="2"/>
</dbReference>
<proteinExistence type="predicted"/>
<protein>
    <recommendedName>
        <fullName evidence="1">Helicase C-terminal domain-containing protein</fullName>
    </recommendedName>
</protein>
<evidence type="ECO:0000313" key="2">
    <source>
        <dbReference type="EMBL" id="GAA1941636.1"/>
    </source>
</evidence>
<dbReference type="Gene3D" id="3.40.50.300">
    <property type="entry name" value="P-loop containing nucleotide triphosphate hydrolases"/>
    <property type="match status" value="1"/>
</dbReference>
<sequence>MTDILETLPAPVSDPREGRDAVTAELRKRWLGPLGGDAEVLERSPVYAYLVGTLYPVERGVAPVAFVEDVEVEETDETPLDVPELYTEDDDVDAGTGDSDEEDTGINITGAFGWAPQSLGVSFVHSSDVIAVNIAAGVYEKVDPSAEDTAVAGEAGGTKDQKREAWKRRPLSARHMVTVTGSGSVAVLEGRATLSWRSRIHNGKRLTTVSLSNAAEVATGEAKRHADVCLFQVSMSCVDDHGLSPYPQGDVYATDEDRELAFRYRDKPAFAIGHGVAVEWSPEDAPTLVTTTVLPEVEVAAIRAKVGSGDIYSMRWLSDEAIAGVDLSAALTQIVTDYRVWIDGQRDIADGEVSNFRSVAADIVARQERAASRIEEGIAILAGDPRVLTAFKMANRAMRWQMLRQRDLVEKDVRYGSALDADRGKDEPQWRPFQLAFILSALASTVDDEHDDRELVDLIWFPTGGGKTEAYLGLAAVEMIRRRIVDGVKGGGLAVLTRYTMRLLTAQQFQRAATLICALELMRSDDERLDDAPAFSIGMWLGNSTTPGTYKAAEKQMRQVRSQARPENPFQLLACPWCGTSIMPPRSTSNDRAYGVRSSAHGFEFFCPDETCPFNDRLPVQVVDEGLYDNPPTMLVATVDKLARLAWIPQGSKLFGVKSVSAPPSLVIQDELHLLSGPLGTIVGIYEAAIGGLLRWNGTAPKVVASTATTRASIEQVQGLMAKAVESFPPAGVDADDNYFSEPDPEAAGRRYLGIMPQAHTPSWAVGQLSAEILNAPQAVNLSGKAEDAYWTLVVYHNSLRELGRTVTILRDDVPSNLIRREKAEGSARELGSDGVHELNGNVDSAELIALLQRLEKGPDDAQVIDALATTNIMSVGIDVSRLGVMLVNGHTKTTSEYIQATSRVGRGKTPGLVVTMFRSGKPRDRSVFESFGAYHRAFYRFVEPSSVTPWSLQARKRAIRAALVILVRHGVGLSDNGDASLFDPDSAPVKKAVALLKRHVEFADEDEASVVASEIDDAVLEWVDARNRVQQEGKKLVYSSRDHDERLMRQFTDPGKGWPVMNSMRNVDEVVRVRANGERRG</sequence>
<dbReference type="InterPro" id="IPR027417">
    <property type="entry name" value="P-loop_NTPase"/>
</dbReference>
<evidence type="ECO:0000259" key="1">
    <source>
        <dbReference type="PROSITE" id="PS51194"/>
    </source>
</evidence>
<dbReference type="PROSITE" id="PS51194">
    <property type="entry name" value="HELICASE_CTER"/>
    <property type="match status" value="1"/>
</dbReference>
<dbReference type="Proteomes" id="UP001501343">
    <property type="component" value="Unassembled WGS sequence"/>
</dbReference>
<organism evidence="2 3">
    <name type="scientific">Microbacterium aoyamense</name>
    <dbReference type="NCBI Taxonomy" id="344166"/>
    <lineage>
        <taxon>Bacteria</taxon>
        <taxon>Bacillati</taxon>
        <taxon>Actinomycetota</taxon>
        <taxon>Actinomycetes</taxon>
        <taxon>Micrococcales</taxon>
        <taxon>Microbacteriaceae</taxon>
        <taxon>Microbacterium</taxon>
    </lineage>
</organism>
<dbReference type="SMART" id="SM00490">
    <property type="entry name" value="HELICc"/>
    <property type="match status" value="1"/>
</dbReference>
<reference evidence="2 3" key="1">
    <citation type="journal article" date="2019" name="Int. J. Syst. Evol. Microbiol.">
        <title>The Global Catalogue of Microorganisms (GCM) 10K type strain sequencing project: providing services to taxonomists for standard genome sequencing and annotation.</title>
        <authorList>
            <consortium name="The Broad Institute Genomics Platform"/>
            <consortium name="The Broad Institute Genome Sequencing Center for Infectious Disease"/>
            <person name="Wu L."/>
            <person name="Ma J."/>
        </authorList>
    </citation>
    <scope>NUCLEOTIDE SEQUENCE [LARGE SCALE GENOMIC DNA]</scope>
    <source>
        <strain evidence="2 3">JCM 14900</strain>
    </source>
</reference>
<dbReference type="EMBL" id="BAAAOF010000009">
    <property type="protein sequence ID" value="GAA1941636.1"/>
    <property type="molecule type" value="Genomic_DNA"/>
</dbReference>